<reference evidence="2 3" key="1">
    <citation type="submission" date="2014-06" db="EMBL/GenBank/DDBJ databases">
        <title>Evolutionary Origins and Diversification of the Mycorrhizal Mutualists.</title>
        <authorList>
            <consortium name="DOE Joint Genome Institute"/>
            <consortium name="Mycorrhizal Genomics Consortium"/>
            <person name="Kohler A."/>
            <person name="Kuo A."/>
            <person name="Nagy L.G."/>
            <person name="Floudas D."/>
            <person name="Copeland A."/>
            <person name="Barry K.W."/>
            <person name="Cichocki N."/>
            <person name="Veneault-Fourrey C."/>
            <person name="LaButti K."/>
            <person name="Lindquist E.A."/>
            <person name="Lipzen A."/>
            <person name="Lundell T."/>
            <person name="Morin E."/>
            <person name="Murat C."/>
            <person name="Riley R."/>
            <person name="Ohm R."/>
            <person name="Sun H."/>
            <person name="Tunlid A."/>
            <person name="Henrissat B."/>
            <person name="Grigoriev I.V."/>
            <person name="Hibbett D.S."/>
            <person name="Martin F."/>
        </authorList>
    </citation>
    <scope>NUCLEOTIDE SEQUENCE [LARGE SCALE GENOMIC DNA]</scope>
    <source>
        <strain evidence="2 3">SS14</strain>
    </source>
</reference>
<feature type="compositionally biased region" description="Polar residues" evidence="1">
    <location>
        <begin position="148"/>
        <end position="159"/>
    </location>
</feature>
<feature type="compositionally biased region" description="Low complexity" evidence="1">
    <location>
        <begin position="128"/>
        <end position="142"/>
    </location>
</feature>
<keyword evidence="3" id="KW-1185">Reference proteome</keyword>
<dbReference type="EMBL" id="KN837145">
    <property type="protein sequence ID" value="KIJ40326.1"/>
    <property type="molecule type" value="Genomic_DNA"/>
</dbReference>
<dbReference type="AlphaFoldDB" id="A0A0C9VQY9"/>
<name>A0A0C9VQY9_SPHS4</name>
<evidence type="ECO:0000256" key="1">
    <source>
        <dbReference type="SAM" id="MobiDB-lite"/>
    </source>
</evidence>
<sequence>MIFSNYKHPNNPIGSPGPSFTRPYARRPDPQVPFKSTISPEKMPPFPREYLDYSLYLRSENHLELLDDDNSYVIHNPGPLASHSTDVNRSICPKWLEIHPTESILTSSPGISLASLALTDDSKREESASSSESGSTNYSAYSGAPFSWENNSEASSSKR</sequence>
<organism evidence="2 3">
    <name type="scientific">Sphaerobolus stellatus (strain SS14)</name>
    <dbReference type="NCBI Taxonomy" id="990650"/>
    <lineage>
        <taxon>Eukaryota</taxon>
        <taxon>Fungi</taxon>
        <taxon>Dikarya</taxon>
        <taxon>Basidiomycota</taxon>
        <taxon>Agaricomycotina</taxon>
        <taxon>Agaricomycetes</taxon>
        <taxon>Phallomycetidae</taxon>
        <taxon>Geastrales</taxon>
        <taxon>Sphaerobolaceae</taxon>
        <taxon>Sphaerobolus</taxon>
    </lineage>
</organism>
<feature type="region of interest" description="Disordered" evidence="1">
    <location>
        <begin position="1"/>
        <end position="30"/>
    </location>
</feature>
<evidence type="ECO:0000313" key="3">
    <source>
        <dbReference type="Proteomes" id="UP000054279"/>
    </source>
</evidence>
<accession>A0A0C9VQY9</accession>
<feature type="region of interest" description="Disordered" evidence="1">
    <location>
        <begin position="118"/>
        <end position="159"/>
    </location>
</feature>
<evidence type="ECO:0000313" key="2">
    <source>
        <dbReference type="EMBL" id="KIJ40326.1"/>
    </source>
</evidence>
<proteinExistence type="predicted"/>
<dbReference type="Proteomes" id="UP000054279">
    <property type="component" value="Unassembled WGS sequence"/>
</dbReference>
<protein>
    <submittedName>
        <fullName evidence="2">Uncharacterized protein</fullName>
    </submittedName>
</protein>
<dbReference type="HOGENOM" id="CLU_1661924_0_0_1"/>
<gene>
    <name evidence="2" type="ORF">M422DRAFT_49243</name>
</gene>